<reference evidence="6 7" key="1">
    <citation type="submission" date="2018-01" db="EMBL/GenBank/DDBJ databases">
        <title>Co-occurrence of chitin degradation, pigmentation and bioactivity in marine Pseudoalteromonas.</title>
        <authorList>
            <person name="Paulsen S."/>
            <person name="Gram L."/>
            <person name="Machado H."/>
        </authorList>
    </citation>
    <scope>NUCLEOTIDE SEQUENCE [LARGE SCALE GENOMIC DNA]</scope>
    <source>
        <strain evidence="6 7">S3898</strain>
    </source>
</reference>
<evidence type="ECO:0000256" key="1">
    <source>
        <dbReference type="ARBA" id="ARBA00023110"/>
    </source>
</evidence>
<dbReference type="SUPFAM" id="SSF50891">
    <property type="entry name" value="Cyclophilin-like"/>
    <property type="match status" value="1"/>
</dbReference>
<comment type="catalytic activity">
    <reaction evidence="3">
        <text>[protein]-peptidylproline (omega=180) = [protein]-peptidylproline (omega=0)</text>
        <dbReference type="Rhea" id="RHEA:16237"/>
        <dbReference type="Rhea" id="RHEA-COMP:10747"/>
        <dbReference type="Rhea" id="RHEA-COMP:10748"/>
        <dbReference type="ChEBI" id="CHEBI:83833"/>
        <dbReference type="ChEBI" id="CHEBI:83834"/>
        <dbReference type="EC" id="5.2.1.8"/>
    </reaction>
</comment>
<dbReference type="PROSITE" id="PS50072">
    <property type="entry name" value="CSA_PPIASE_2"/>
    <property type="match status" value="1"/>
</dbReference>
<accession>A0A4Q7II03</accession>
<evidence type="ECO:0000313" key="6">
    <source>
        <dbReference type="EMBL" id="RZQ51693.1"/>
    </source>
</evidence>
<evidence type="ECO:0000256" key="2">
    <source>
        <dbReference type="ARBA" id="ARBA00023235"/>
    </source>
</evidence>
<feature type="domain" description="PPIase cyclophilin-type" evidence="5">
    <location>
        <begin position="9"/>
        <end position="168"/>
    </location>
</feature>
<dbReference type="EMBL" id="PPSX01000085">
    <property type="protein sequence ID" value="RZQ51693.1"/>
    <property type="molecule type" value="Genomic_DNA"/>
</dbReference>
<dbReference type="GO" id="GO:0003755">
    <property type="term" value="F:peptidyl-prolyl cis-trans isomerase activity"/>
    <property type="evidence" value="ECO:0007669"/>
    <property type="project" value="UniProtKB-UniRule"/>
</dbReference>
<protein>
    <recommendedName>
        <fullName evidence="3">Peptidyl-prolyl cis-trans isomerase</fullName>
        <shortName evidence="3">PPIase</shortName>
        <ecNumber evidence="3">5.2.1.8</ecNumber>
    </recommendedName>
</protein>
<proteinExistence type="inferred from homology"/>
<keyword evidence="1 3" id="KW-0697">Rotamase</keyword>
<evidence type="ECO:0000259" key="5">
    <source>
        <dbReference type="PROSITE" id="PS50072"/>
    </source>
</evidence>
<comment type="function">
    <text evidence="3">PPIases accelerate the folding of proteins. It catalyzes the cis-trans isomerization of proline imidic peptide bonds in oligopeptides.</text>
</comment>
<dbReference type="InterPro" id="IPR002130">
    <property type="entry name" value="Cyclophilin-type_PPIase_dom"/>
</dbReference>
<comment type="caution">
    <text evidence="6">The sequence shown here is derived from an EMBL/GenBank/DDBJ whole genome shotgun (WGS) entry which is preliminary data.</text>
</comment>
<dbReference type="InterPro" id="IPR029000">
    <property type="entry name" value="Cyclophilin-like_dom_sf"/>
</dbReference>
<name>A0A4Q7II03_9GAMM</name>
<dbReference type="EC" id="5.2.1.8" evidence="3"/>
<comment type="similarity">
    <text evidence="3">Belongs to the cyclophilin-type PPIase family.</text>
</comment>
<evidence type="ECO:0000256" key="4">
    <source>
        <dbReference type="SAM" id="MobiDB-lite"/>
    </source>
</evidence>
<evidence type="ECO:0000256" key="3">
    <source>
        <dbReference type="RuleBase" id="RU363019"/>
    </source>
</evidence>
<keyword evidence="2 3" id="KW-0413">Isomerase</keyword>
<gene>
    <name evidence="6" type="ORF">C1E23_18280</name>
</gene>
<feature type="region of interest" description="Disordered" evidence="4">
    <location>
        <begin position="201"/>
        <end position="220"/>
    </location>
</feature>
<evidence type="ECO:0000313" key="7">
    <source>
        <dbReference type="Proteomes" id="UP000291338"/>
    </source>
</evidence>
<dbReference type="AlphaFoldDB" id="A0A4Q7II03"/>
<dbReference type="Proteomes" id="UP000291338">
    <property type="component" value="Unassembled WGS sequence"/>
</dbReference>
<dbReference type="Gene3D" id="2.40.100.10">
    <property type="entry name" value="Cyclophilin-like"/>
    <property type="match status" value="1"/>
</dbReference>
<organism evidence="6 7">
    <name type="scientific">Pseudoalteromonas phenolica</name>
    <dbReference type="NCBI Taxonomy" id="161398"/>
    <lineage>
        <taxon>Bacteria</taxon>
        <taxon>Pseudomonadati</taxon>
        <taxon>Pseudomonadota</taxon>
        <taxon>Gammaproteobacteria</taxon>
        <taxon>Alteromonadales</taxon>
        <taxon>Pseudoalteromonadaceae</taxon>
        <taxon>Pseudoalteromonas</taxon>
    </lineage>
</organism>
<dbReference type="InterPro" id="IPR044665">
    <property type="entry name" value="E_coli_cyclophilin_A-like"/>
</dbReference>
<sequence length="245" mass="26914">MLLGSSSTMATIVEFQTSQGNFQVNLFNQTTPKTVENFMKYVNEDRYQGVIFHRLEPNFVLQGGGFFYEGSIPLSQVESFGTVDNEPVYSNVRGTIAMAKVDGNPDSATSQWFFNLKDNSQNLDVQNGGFTVFGQVIGDGMEVVDKIAKLETCGSIPLVDFSQDKCSDVQVNFDESNFISIEAVTIVDDNENTADTLTPVKNTLLKPDEPDNGGDNNNDSSSSGGLFSLLMLLGAGVFFKRRYNR</sequence>
<dbReference type="PRINTS" id="PR00153">
    <property type="entry name" value="CSAPPISMRASE"/>
</dbReference>
<dbReference type="Pfam" id="PF00160">
    <property type="entry name" value="Pro_isomerase"/>
    <property type="match status" value="1"/>
</dbReference>
<dbReference type="PANTHER" id="PTHR43246">
    <property type="entry name" value="PEPTIDYL-PROLYL CIS-TRANS ISOMERASE CYP38, CHLOROPLASTIC"/>
    <property type="match status" value="1"/>
</dbReference>